<gene>
    <name evidence="1" type="ORF">BECKTC1821D_GA0114238_100259</name>
    <name evidence="2" type="ORF">BECKTC1821F_GA0114240_100354</name>
</gene>
<dbReference type="AlphaFoldDB" id="A0A450ZIY2"/>
<dbReference type="InterPro" id="IPR015421">
    <property type="entry name" value="PyrdxlP-dep_Trfase_major"/>
</dbReference>
<evidence type="ECO:0000313" key="2">
    <source>
        <dbReference type="EMBL" id="VFK53742.1"/>
    </source>
</evidence>
<dbReference type="Gene3D" id="3.40.640.10">
    <property type="entry name" value="Type I PLP-dependent aspartate aminotransferase-like (Major domain)"/>
    <property type="match status" value="1"/>
</dbReference>
<reference evidence="2" key="1">
    <citation type="submission" date="2019-02" db="EMBL/GenBank/DDBJ databases">
        <authorList>
            <person name="Gruber-Vodicka R. H."/>
            <person name="Seah K. B. B."/>
        </authorList>
    </citation>
    <scope>NUCLEOTIDE SEQUENCE</scope>
    <source>
        <strain evidence="1">BECK_BZ123</strain>
        <strain evidence="2">BECK_BZ126</strain>
    </source>
</reference>
<evidence type="ECO:0000313" key="1">
    <source>
        <dbReference type="EMBL" id="VFK37778.1"/>
    </source>
</evidence>
<dbReference type="EMBL" id="CAADFS010000002">
    <property type="protein sequence ID" value="VFK37778.1"/>
    <property type="molecule type" value="Genomic_DNA"/>
</dbReference>
<protein>
    <submittedName>
        <fullName evidence="2">Uncharacterized protein</fullName>
    </submittedName>
</protein>
<sequence length="64" mass="7065">MALHSSASRIADGKLVHGELERALARCLGTEDCVIFVDEDATNVTTIGRLFFERDLIVYDSLLP</sequence>
<dbReference type="EMBL" id="CAADFW010000003">
    <property type="protein sequence ID" value="VFK53742.1"/>
    <property type="molecule type" value="Genomic_DNA"/>
</dbReference>
<proteinExistence type="predicted"/>
<organism evidence="2">
    <name type="scientific">Candidatus Kentrum sp. TC</name>
    <dbReference type="NCBI Taxonomy" id="2126339"/>
    <lineage>
        <taxon>Bacteria</taxon>
        <taxon>Pseudomonadati</taxon>
        <taxon>Pseudomonadota</taxon>
        <taxon>Gammaproteobacteria</taxon>
        <taxon>Candidatus Kentrum</taxon>
    </lineage>
</organism>
<accession>A0A450ZIY2</accession>
<name>A0A450ZIY2_9GAMM</name>